<evidence type="ECO:0000313" key="4">
    <source>
        <dbReference type="Proteomes" id="UP001205105"/>
    </source>
</evidence>
<dbReference type="PROSITE" id="PS50280">
    <property type="entry name" value="SET"/>
    <property type="match status" value="1"/>
</dbReference>
<dbReference type="PANTHER" id="PTHR47420">
    <property type="entry name" value="HISTONE-LYSINE N-METHYLTRANSFERASE ASHR2"/>
    <property type="match status" value="1"/>
</dbReference>
<feature type="compositionally biased region" description="Acidic residues" evidence="1">
    <location>
        <begin position="321"/>
        <end position="331"/>
    </location>
</feature>
<dbReference type="InterPro" id="IPR001214">
    <property type="entry name" value="SET_dom"/>
</dbReference>
<dbReference type="InterPro" id="IPR044238">
    <property type="entry name" value="ASHR2-like"/>
</dbReference>
<dbReference type="SUPFAM" id="SSF82199">
    <property type="entry name" value="SET domain"/>
    <property type="match status" value="1"/>
</dbReference>
<name>A0AAD5DVV5_9CHLO</name>
<dbReference type="PANTHER" id="PTHR47420:SF3">
    <property type="entry name" value="HISTONE-LYSINE N-METHYLTRANSFERASE ASHR2"/>
    <property type="match status" value="1"/>
</dbReference>
<dbReference type="Gene3D" id="1.10.220.160">
    <property type="match status" value="1"/>
</dbReference>
<evidence type="ECO:0000313" key="3">
    <source>
        <dbReference type="EMBL" id="KAI7843000.1"/>
    </source>
</evidence>
<dbReference type="Gene3D" id="6.10.140.2220">
    <property type="match status" value="1"/>
</dbReference>
<dbReference type="EMBL" id="JADXDR010000044">
    <property type="protein sequence ID" value="KAI7843000.1"/>
    <property type="molecule type" value="Genomic_DNA"/>
</dbReference>
<accession>A0AAD5DVV5</accession>
<dbReference type="Pfam" id="PF00856">
    <property type="entry name" value="SET"/>
    <property type="match status" value="1"/>
</dbReference>
<proteinExistence type="predicted"/>
<dbReference type="CDD" id="cd20071">
    <property type="entry name" value="SET_SMYD"/>
    <property type="match status" value="1"/>
</dbReference>
<protein>
    <recommendedName>
        <fullName evidence="2">SET domain-containing protein</fullName>
    </recommendedName>
</protein>
<reference evidence="3" key="1">
    <citation type="submission" date="2020-11" db="EMBL/GenBank/DDBJ databases">
        <title>Chlorella ohadii genome sequencing and assembly.</title>
        <authorList>
            <person name="Murik O."/>
            <person name="Treves H."/>
            <person name="Kedem I."/>
            <person name="Shotland Y."/>
            <person name="Kaplan A."/>
        </authorList>
    </citation>
    <scope>NUCLEOTIDE SEQUENCE</scope>
    <source>
        <strain evidence="3">1</strain>
    </source>
</reference>
<organism evidence="3 4">
    <name type="scientific">Chlorella ohadii</name>
    <dbReference type="NCBI Taxonomy" id="2649997"/>
    <lineage>
        <taxon>Eukaryota</taxon>
        <taxon>Viridiplantae</taxon>
        <taxon>Chlorophyta</taxon>
        <taxon>core chlorophytes</taxon>
        <taxon>Trebouxiophyceae</taxon>
        <taxon>Chlorellales</taxon>
        <taxon>Chlorellaceae</taxon>
        <taxon>Chlorella clade</taxon>
        <taxon>Chlorella</taxon>
    </lineage>
</organism>
<sequence>MVALEAKDVPGKGRGVVAARAIGSGETVLADHPLLLWPQHSTAAAFCSHCLRAFNSLEDNAEEVVPCPTCGQVGFCNAACAAAAAADPGSHCGAVCRLLAACNMTGLSDEQQSVLQLLFRCCSLRAAGAAGDAAAAARLAGIAALAAPPPLPPQDGSDEAAAAASVSSPISLRELHGRLSHALAAVGASPAAALSLEEVAELLRRDAVNGYGIMAPSAPNGERRIRGTGLYSQASLINHECLPSVARFDRFDAPPAPGAPPGANTAVEFRAMHDIPAGEEVCQSYFPLPWSMRERQERCREDYAFCCTCPRCQEEATWSESEWETDEDAGMDEAAAAGEEAAAAGGDGGACGHAAHEQQQQQQGQAAAAEQAVDAGYINIFLLKYVCPRAGCYGTLAPAAPGADVLECNMCGGRRSEAEFLAELEAAD</sequence>
<feature type="domain" description="SET" evidence="2">
    <location>
        <begin position="2"/>
        <end position="286"/>
    </location>
</feature>
<gene>
    <name evidence="3" type="ORF">COHA_003333</name>
</gene>
<evidence type="ECO:0000259" key="2">
    <source>
        <dbReference type="PROSITE" id="PS50280"/>
    </source>
</evidence>
<dbReference type="Proteomes" id="UP001205105">
    <property type="component" value="Unassembled WGS sequence"/>
</dbReference>
<evidence type="ECO:0000256" key="1">
    <source>
        <dbReference type="SAM" id="MobiDB-lite"/>
    </source>
</evidence>
<feature type="compositionally biased region" description="Low complexity" evidence="1">
    <location>
        <begin position="332"/>
        <end position="344"/>
    </location>
</feature>
<feature type="region of interest" description="Disordered" evidence="1">
    <location>
        <begin position="318"/>
        <end position="365"/>
    </location>
</feature>
<dbReference type="InterPro" id="IPR046341">
    <property type="entry name" value="SET_dom_sf"/>
</dbReference>
<dbReference type="AlphaFoldDB" id="A0AAD5DVV5"/>
<comment type="caution">
    <text evidence="3">The sequence shown here is derived from an EMBL/GenBank/DDBJ whole genome shotgun (WGS) entry which is preliminary data.</text>
</comment>
<keyword evidence="4" id="KW-1185">Reference proteome</keyword>
<dbReference type="Gene3D" id="2.170.270.10">
    <property type="entry name" value="SET domain"/>
    <property type="match status" value="1"/>
</dbReference>